<gene>
    <name evidence="6" type="ORF">FDO65_00180</name>
</gene>
<evidence type="ECO:0000313" key="7">
    <source>
        <dbReference type="Proteomes" id="UP000306985"/>
    </source>
</evidence>
<keyword evidence="1" id="KW-0805">Transcription regulation</keyword>
<name>A0A4U6QII9_9ACTN</name>
<dbReference type="InterPro" id="IPR050109">
    <property type="entry name" value="HTH-type_TetR-like_transc_reg"/>
</dbReference>
<dbReference type="OrthoDB" id="3173376at2"/>
<evidence type="ECO:0000256" key="4">
    <source>
        <dbReference type="PROSITE-ProRule" id="PRU00335"/>
    </source>
</evidence>
<dbReference type="EMBL" id="SZZH01000001">
    <property type="protein sequence ID" value="TKV60193.1"/>
    <property type="molecule type" value="Genomic_DNA"/>
</dbReference>
<comment type="caution">
    <text evidence="6">The sequence shown here is derived from an EMBL/GenBank/DDBJ whole genome shotgun (WGS) entry which is preliminary data.</text>
</comment>
<evidence type="ECO:0000256" key="2">
    <source>
        <dbReference type="ARBA" id="ARBA00023125"/>
    </source>
</evidence>
<keyword evidence="3" id="KW-0804">Transcription</keyword>
<keyword evidence="2 4" id="KW-0238">DNA-binding</keyword>
<evidence type="ECO:0000259" key="5">
    <source>
        <dbReference type="PROSITE" id="PS50977"/>
    </source>
</evidence>
<feature type="domain" description="HTH tetR-type" evidence="5">
    <location>
        <begin position="8"/>
        <end position="68"/>
    </location>
</feature>
<sequence length="203" mass="20826">MTQVDDDGGARARLLAATHAELADHGRAAVSLRAVARRAGVSHAAPQYHFGDRAGLLTAAAADGFRALGDALEQASDGSHPVSVDRLGQAYVAFGCAHPALFDLMFRPGELRGDDPELRNAKRRALEALRRAVQAQDPMAPAEVVADRTLASWGFVHGLVVLALAGALTDAAGALGPNADAADAAALAGRLVVAYPGPVTEPG</sequence>
<dbReference type="Proteomes" id="UP000306985">
    <property type="component" value="Unassembled WGS sequence"/>
</dbReference>
<dbReference type="AlphaFoldDB" id="A0A4U6QII9"/>
<dbReference type="InterPro" id="IPR025996">
    <property type="entry name" value="MT1864/Rv1816-like_C"/>
</dbReference>
<protein>
    <submittedName>
        <fullName evidence="6">TetR/AcrR family transcriptional regulator</fullName>
    </submittedName>
</protein>
<dbReference type="PROSITE" id="PS50977">
    <property type="entry name" value="HTH_TETR_2"/>
    <property type="match status" value="1"/>
</dbReference>
<proteinExistence type="predicted"/>
<dbReference type="Pfam" id="PF00440">
    <property type="entry name" value="TetR_N"/>
    <property type="match status" value="1"/>
</dbReference>
<dbReference type="SUPFAM" id="SSF46689">
    <property type="entry name" value="Homeodomain-like"/>
    <property type="match status" value="1"/>
</dbReference>
<accession>A0A4U6QII9</accession>
<dbReference type="GO" id="GO:0000976">
    <property type="term" value="F:transcription cis-regulatory region binding"/>
    <property type="evidence" value="ECO:0007669"/>
    <property type="project" value="TreeGrafter"/>
</dbReference>
<keyword evidence="7" id="KW-1185">Reference proteome</keyword>
<dbReference type="PANTHER" id="PTHR30055:SF220">
    <property type="entry name" value="TETR-FAMILY REGULATORY PROTEIN"/>
    <property type="match status" value="1"/>
</dbReference>
<reference evidence="6 7" key="1">
    <citation type="submission" date="2019-05" db="EMBL/GenBank/DDBJ databases">
        <title>Nakamurella sp. N5BH11, whole genome shotgun sequence.</title>
        <authorList>
            <person name="Tuo L."/>
        </authorList>
    </citation>
    <scope>NUCLEOTIDE SEQUENCE [LARGE SCALE GENOMIC DNA]</scope>
    <source>
        <strain evidence="6 7">N5BH11</strain>
    </source>
</reference>
<dbReference type="SUPFAM" id="SSF48498">
    <property type="entry name" value="Tetracyclin repressor-like, C-terminal domain"/>
    <property type="match status" value="1"/>
</dbReference>
<dbReference type="PANTHER" id="PTHR30055">
    <property type="entry name" value="HTH-TYPE TRANSCRIPTIONAL REGULATOR RUTR"/>
    <property type="match status" value="1"/>
</dbReference>
<dbReference type="InterPro" id="IPR036271">
    <property type="entry name" value="Tet_transcr_reg_TetR-rel_C_sf"/>
</dbReference>
<evidence type="ECO:0000313" key="6">
    <source>
        <dbReference type="EMBL" id="TKV60193.1"/>
    </source>
</evidence>
<dbReference type="Pfam" id="PF13305">
    <property type="entry name" value="TetR_C_33"/>
    <property type="match status" value="1"/>
</dbReference>
<evidence type="ECO:0000256" key="1">
    <source>
        <dbReference type="ARBA" id="ARBA00023015"/>
    </source>
</evidence>
<dbReference type="InterPro" id="IPR001647">
    <property type="entry name" value="HTH_TetR"/>
</dbReference>
<organism evidence="6 7">
    <name type="scientific">Nakamurella flava</name>
    <dbReference type="NCBI Taxonomy" id="2576308"/>
    <lineage>
        <taxon>Bacteria</taxon>
        <taxon>Bacillati</taxon>
        <taxon>Actinomycetota</taxon>
        <taxon>Actinomycetes</taxon>
        <taxon>Nakamurellales</taxon>
        <taxon>Nakamurellaceae</taxon>
        <taxon>Nakamurella</taxon>
    </lineage>
</organism>
<dbReference type="Gene3D" id="1.10.357.10">
    <property type="entry name" value="Tetracycline Repressor, domain 2"/>
    <property type="match status" value="1"/>
</dbReference>
<dbReference type="GO" id="GO:0003700">
    <property type="term" value="F:DNA-binding transcription factor activity"/>
    <property type="evidence" value="ECO:0007669"/>
    <property type="project" value="TreeGrafter"/>
</dbReference>
<feature type="DNA-binding region" description="H-T-H motif" evidence="4">
    <location>
        <begin position="31"/>
        <end position="50"/>
    </location>
</feature>
<dbReference type="InterPro" id="IPR009057">
    <property type="entry name" value="Homeodomain-like_sf"/>
</dbReference>
<evidence type="ECO:0000256" key="3">
    <source>
        <dbReference type="ARBA" id="ARBA00023163"/>
    </source>
</evidence>
<dbReference type="RefSeq" id="WP_137447496.1">
    <property type="nucleotide sequence ID" value="NZ_SZZH01000001.1"/>
</dbReference>